<feature type="transmembrane region" description="Helical" evidence="24">
    <location>
        <begin position="802"/>
        <end position="831"/>
    </location>
</feature>
<dbReference type="Pfam" id="PF22697">
    <property type="entry name" value="SOS1_NGEF_PH"/>
    <property type="match status" value="1"/>
</dbReference>
<evidence type="ECO:0000256" key="3">
    <source>
        <dbReference type="ARBA" id="ARBA00004389"/>
    </source>
</evidence>
<evidence type="ECO:0000256" key="22">
    <source>
        <dbReference type="PROSITE-ProRule" id="PRU00302"/>
    </source>
</evidence>
<dbReference type="PANTHER" id="PTHR12673:SF14">
    <property type="entry name" value="FYVE, RHOGEF AND PH DOMAIN-CONTAINING PROTEIN 3"/>
    <property type="match status" value="1"/>
</dbReference>
<dbReference type="SMART" id="SM00064">
    <property type="entry name" value="FYVE"/>
    <property type="match status" value="1"/>
</dbReference>
<keyword evidence="6" id="KW-0344">Guanine-nucleotide releasing factor</keyword>
<feature type="region of interest" description="Disordered" evidence="23">
    <location>
        <begin position="599"/>
        <end position="623"/>
    </location>
</feature>
<dbReference type="SMART" id="SM00233">
    <property type="entry name" value="PH"/>
    <property type="match status" value="2"/>
</dbReference>
<dbReference type="FunFam" id="1.20.900.10:FF:000013">
    <property type="entry name" value="FYVE, RhoGEF and PH domain-containing protein 4"/>
    <property type="match status" value="1"/>
</dbReference>
<keyword evidence="14" id="KW-0496">Mitochondrion</keyword>
<dbReference type="Gene3D" id="2.30.29.30">
    <property type="entry name" value="Pleckstrin-homology domain (PH domain)/Phosphotyrosine-binding domain (PTB)"/>
    <property type="match status" value="2"/>
</dbReference>
<sequence length="1116" mass="123203">MESSERSSMSPEAVTPLGVPSAEPGSSSLGKLRELPIGIGTHQGDPDSPAAAGDGPSNTCPLGEPRTIMKIPNRDSGIDSPSSSITCENFPCEEGSEIPPGPTMLTLHPETAVDSQASQDSPQEEADSDVGEEPDPARGEEDIGLAQCSDPQKLFHIAQELLHTEETYVRRLHLLDQVFCTTLRKAGIPSEVTTGIFSNISSIYRFHGQFLLPELQRRITEEWDTNPRLGDILQKLAPFLKMYGEYVKNFDRAVGLVSTWTQRSLPFKDVIHSIQKQDVCGNLTLQHHMLEPVQRVPRYELLLKDYLKRLPRDAPDWKDAERSLELISTAANHSNAAIRKMEKMHKLLEVYEQLGGEEDIVNPANELIKEGHIQKLSAKNGTAQDRHLFLFNSMVLYCVPKLRLMGQKFSVREKMDISGLQVQDSVKPNAAHTFILTGRKRSLELQARYGSSLAGVCCSVNIFDLSLWQMVIQATIEKHKQNSETFRAFSSACSLDEDPGLSPDSPMMSTSSVEPAVVTDGSGGAIGLESRKLSSKARRDKEKQSCKSCGETFNSITKRRHHCKLCGAVICGKCSEFKAENSRQNRVCRGCFLAEPVAPASPSAEAPSDPKQNTEKSPTVDPQPSLICSPLWLSDNGTSWKEVWATIPASDPRVLDLRGSSEGGRLPRAIPLSGCRVSVPDPEEGLAAGHLWKLQQGQQRWFLRAPSRELQKSWLEALRAAAQGDPAQDSPGTCARLQLPPKGTFQVLHGDGTSVGTVLVFHCPSGHQMVGSGLLTCAWKGSIADWSSGIPTCKSVPPHEAFGFKVAVIASIVSCAIILLMSVAFLTCCLLKCVKKSEQRRSNRTAQLWHQLRGEDLETVQAAYLGLKVHNQNNSSSSGKPRSQPSQAHNNRSFTTWVAWAHGRGEPGFPESGRYLELRCPYPVLALMTLTLLLRDQTYCDRLVQDTPFLTVQGRLSEQQVDRIILQLNRYYPQILTNKEAEKFRNPKVSLRLRLCDLLSHLQRSGERDCQEFYRALYIHAQPLHSCLPSRHTLQNSDCTEFDWGDKSHELSDRGPMSFLAGLGLAAGLALLLYCCPPDPKVLPGARRVLGFSPVIIDRHVSRYLLAFLADDLGGL</sequence>
<dbReference type="CDD" id="cd13236">
    <property type="entry name" value="PH2_FGD1-4"/>
    <property type="match status" value="1"/>
</dbReference>
<evidence type="ECO:0000259" key="27">
    <source>
        <dbReference type="PROSITE" id="PS50178"/>
    </source>
</evidence>
<dbReference type="PROSITE" id="PS50003">
    <property type="entry name" value="PH_DOMAIN"/>
    <property type="match status" value="2"/>
</dbReference>
<feature type="disulfide bond" evidence="22">
    <location>
        <begin position="734"/>
        <end position="777"/>
    </location>
</feature>
<dbReference type="InterPro" id="IPR013083">
    <property type="entry name" value="Znf_RING/FYVE/PHD"/>
</dbReference>
<keyword evidence="4" id="KW-0963">Cytoplasm</keyword>
<dbReference type="FunFam" id="1.10.533.10:FF:000015">
    <property type="entry name" value="Caspase recruitment domain-containing protein 19"/>
    <property type="match status" value="1"/>
</dbReference>
<feature type="compositionally biased region" description="Acidic residues" evidence="23">
    <location>
        <begin position="122"/>
        <end position="134"/>
    </location>
</feature>
<dbReference type="Pfam" id="PF00169">
    <property type="entry name" value="PH"/>
    <property type="match status" value="1"/>
</dbReference>
<evidence type="ECO:0000256" key="24">
    <source>
        <dbReference type="SAM" id="Phobius"/>
    </source>
</evidence>
<evidence type="ECO:0000313" key="29">
    <source>
        <dbReference type="EMBL" id="MBZ3890303.1"/>
    </source>
</evidence>
<dbReference type="SUPFAM" id="SSF50729">
    <property type="entry name" value="PH domain-like"/>
    <property type="match status" value="2"/>
</dbReference>
<evidence type="ECO:0000256" key="2">
    <source>
        <dbReference type="ARBA" id="ARBA00004304"/>
    </source>
</evidence>
<feature type="compositionally biased region" description="Basic and acidic residues" evidence="23">
    <location>
        <begin position="529"/>
        <end position="539"/>
    </location>
</feature>
<dbReference type="GO" id="GO:0007010">
    <property type="term" value="P:cytoskeleton organization"/>
    <property type="evidence" value="ECO:0007669"/>
    <property type="project" value="TreeGrafter"/>
</dbReference>
<feature type="domain" description="PH" evidence="25">
    <location>
        <begin position="624"/>
        <end position="723"/>
    </location>
</feature>
<protein>
    <recommendedName>
        <fullName evidence="19">Caspase recruitment domain-containing protein 19</fullName>
    </recommendedName>
    <alternativeName>
        <fullName evidence="20">Bcl10-interacting CARD protein</fullName>
    </alternativeName>
</protein>
<keyword evidence="13 24" id="KW-1133">Transmembrane helix</keyword>
<dbReference type="InterPro" id="IPR051092">
    <property type="entry name" value="FYVE_RhoGEF_PH"/>
</dbReference>
<dbReference type="GO" id="GO:0046847">
    <property type="term" value="P:filopodium assembly"/>
    <property type="evidence" value="ECO:0007669"/>
    <property type="project" value="TreeGrafter"/>
</dbReference>
<dbReference type="GO" id="GO:0008270">
    <property type="term" value="F:zinc ion binding"/>
    <property type="evidence" value="ECO:0007669"/>
    <property type="project" value="UniProtKB-KW"/>
</dbReference>
<dbReference type="CDD" id="cd15740">
    <property type="entry name" value="FYVE_FGD3"/>
    <property type="match status" value="1"/>
</dbReference>
<dbReference type="PANTHER" id="PTHR12673">
    <property type="entry name" value="FACIOGENITAL DYSPLASIA PROTEIN"/>
    <property type="match status" value="1"/>
</dbReference>
<evidence type="ECO:0000256" key="12">
    <source>
        <dbReference type="ARBA" id="ARBA00022833"/>
    </source>
</evidence>
<dbReference type="InterPro" id="IPR055251">
    <property type="entry name" value="SOS1_NGEF_PH"/>
</dbReference>
<dbReference type="Gene3D" id="1.10.533.10">
    <property type="entry name" value="Death Domain, Fas"/>
    <property type="match status" value="1"/>
</dbReference>
<dbReference type="InterPro" id="IPR000219">
    <property type="entry name" value="DH_dom"/>
</dbReference>
<keyword evidence="16 22" id="KW-1015">Disulfide bond</keyword>
<keyword evidence="7 24" id="KW-0812">Transmembrane</keyword>
<evidence type="ECO:0000256" key="18">
    <source>
        <dbReference type="ARBA" id="ARBA00064785"/>
    </source>
</evidence>
<dbReference type="FunFam" id="3.30.40.10:FF:000544">
    <property type="entry name" value="FYVE, RhoGEF and PH domain containing 3"/>
    <property type="match status" value="1"/>
</dbReference>
<dbReference type="InterPro" id="IPR017455">
    <property type="entry name" value="Znf_FYVE-rel"/>
</dbReference>
<keyword evidence="22" id="KW-0768">Sushi</keyword>
<organism evidence="29 30">
    <name type="scientific">Sciurus carolinensis</name>
    <name type="common">Eastern gray squirrel</name>
    <dbReference type="NCBI Taxonomy" id="30640"/>
    <lineage>
        <taxon>Eukaryota</taxon>
        <taxon>Metazoa</taxon>
        <taxon>Chordata</taxon>
        <taxon>Craniata</taxon>
        <taxon>Vertebrata</taxon>
        <taxon>Euteleostomi</taxon>
        <taxon>Mammalia</taxon>
        <taxon>Eutheria</taxon>
        <taxon>Euarchontoglires</taxon>
        <taxon>Glires</taxon>
        <taxon>Rodentia</taxon>
        <taxon>Sciuromorpha</taxon>
        <taxon>Sciuridae</taxon>
        <taxon>Sciurinae</taxon>
        <taxon>Sciurini</taxon>
        <taxon>Sciurus</taxon>
    </lineage>
</organism>
<keyword evidence="30" id="KW-1185">Reference proteome</keyword>
<feature type="domain" description="PH" evidence="25">
    <location>
        <begin position="366"/>
        <end position="477"/>
    </location>
</feature>
<evidence type="ECO:0000256" key="8">
    <source>
        <dbReference type="ARBA" id="ARBA00022723"/>
    </source>
</evidence>
<evidence type="ECO:0000256" key="4">
    <source>
        <dbReference type="ARBA" id="ARBA00022490"/>
    </source>
</evidence>
<dbReference type="Pfam" id="PF00084">
    <property type="entry name" value="Sushi"/>
    <property type="match status" value="1"/>
</dbReference>
<dbReference type="GO" id="GO:0005085">
    <property type="term" value="F:guanyl-nucleotide exchange factor activity"/>
    <property type="evidence" value="ECO:0007669"/>
    <property type="project" value="UniProtKB-KW"/>
</dbReference>
<dbReference type="Proteomes" id="UP001166674">
    <property type="component" value="Unassembled WGS sequence"/>
</dbReference>
<comment type="subunit">
    <text evidence="18">Associates with BCL10 by CARD-CARD interaction.</text>
</comment>
<evidence type="ECO:0000256" key="10">
    <source>
        <dbReference type="ARBA" id="ARBA00022771"/>
    </source>
</evidence>
<evidence type="ECO:0000256" key="17">
    <source>
        <dbReference type="ARBA" id="ARBA00023212"/>
    </source>
</evidence>
<keyword evidence="10 21" id="KW-0863">Zinc-finger</keyword>
<dbReference type="InterPro" id="IPR035976">
    <property type="entry name" value="Sushi/SCR/CCP_sf"/>
</dbReference>
<comment type="caution">
    <text evidence="22">Lacks conserved residue(s) required for the propagation of feature annotation.</text>
</comment>
<feature type="compositionally biased region" description="Low complexity" evidence="23">
    <location>
        <begin position="1"/>
        <end position="10"/>
    </location>
</feature>
<dbReference type="SMART" id="SM00325">
    <property type="entry name" value="RhoGEF"/>
    <property type="match status" value="1"/>
</dbReference>
<evidence type="ECO:0000256" key="9">
    <source>
        <dbReference type="ARBA" id="ARBA00022737"/>
    </source>
</evidence>
<dbReference type="SUPFAM" id="SSF48065">
    <property type="entry name" value="DBL homology domain (DH-domain)"/>
    <property type="match status" value="1"/>
</dbReference>
<dbReference type="SMART" id="SM00032">
    <property type="entry name" value="CCP"/>
    <property type="match status" value="1"/>
</dbReference>
<feature type="region of interest" description="Disordered" evidence="23">
    <location>
        <begin position="1"/>
        <end position="143"/>
    </location>
</feature>
<evidence type="ECO:0000256" key="16">
    <source>
        <dbReference type="ARBA" id="ARBA00023157"/>
    </source>
</evidence>
<evidence type="ECO:0000256" key="7">
    <source>
        <dbReference type="ARBA" id="ARBA00022692"/>
    </source>
</evidence>
<dbReference type="Pfam" id="PF01363">
    <property type="entry name" value="FYVE"/>
    <property type="match status" value="1"/>
</dbReference>
<dbReference type="Gene3D" id="1.20.900.10">
    <property type="entry name" value="Dbl homology (DH) domain"/>
    <property type="match status" value="1"/>
</dbReference>
<dbReference type="InterPro" id="IPR042146">
    <property type="entry name" value="CARD_BinCARD"/>
</dbReference>
<dbReference type="InterPro" id="IPR000436">
    <property type="entry name" value="Sushi_SCR_CCP_dom"/>
</dbReference>
<evidence type="ECO:0000256" key="1">
    <source>
        <dbReference type="ARBA" id="ARBA00004245"/>
    </source>
</evidence>
<evidence type="ECO:0000256" key="15">
    <source>
        <dbReference type="ARBA" id="ARBA00023136"/>
    </source>
</evidence>
<keyword evidence="15 24" id="KW-0472">Membrane</keyword>
<dbReference type="InterPro" id="IPR001849">
    <property type="entry name" value="PH_domain"/>
</dbReference>
<keyword evidence="17" id="KW-0206">Cytoskeleton</keyword>
<evidence type="ECO:0000259" key="26">
    <source>
        <dbReference type="PROSITE" id="PS50010"/>
    </source>
</evidence>
<dbReference type="Gene3D" id="2.10.70.10">
    <property type="entry name" value="Complement Module, domain 1"/>
    <property type="match status" value="1"/>
</dbReference>
<evidence type="ECO:0000256" key="20">
    <source>
        <dbReference type="ARBA" id="ARBA00083642"/>
    </source>
</evidence>
<comment type="caution">
    <text evidence="29">The sequence shown here is derived from an EMBL/GenBank/DDBJ whole genome shotgun (WGS) entry which is preliminary data.</text>
</comment>
<dbReference type="Gene3D" id="3.30.40.10">
    <property type="entry name" value="Zinc/RING finger domain, C3HC4 (zinc finger)"/>
    <property type="match status" value="1"/>
</dbReference>
<gene>
    <name evidence="29" type="ORF">SUZIE_207275</name>
</gene>
<dbReference type="SUPFAM" id="SSF57535">
    <property type="entry name" value="Complement control module/SCR domain"/>
    <property type="match status" value="1"/>
</dbReference>
<dbReference type="PROSITE" id="PS50178">
    <property type="entry name" value="ZF_FYVE"/>
    <property type="match status" value="1"/>
</dbReference>
<dbReference type="EMBL" id="JAATJV010438900">
    <property type="protein sequence ID" value="MBZ3890303.1"/>
    <property type="molecule type" value="Genomic_DNA"/>
</dbReference>
<evidence type="ECO:0000256" key="6">
    <source>
        <dbReference type="ARBA" id="ARBA00022658"/>
    </source>
</evidence>
<feature type="compositionally biased region" description="Low complexity" evidence="23">
    <location>
        <begin position="599"/>
        <end position="610"/>
    </location>
</feature>
<dbReference type="InterPro" id="IPR035941">
    <property type="entry name" value="FGD1-4_PH2"/>
</dbReference>
<dbReference type="GO" id="GO:0031966">
    <property type="term" value="C:mitochondrial membrane"/>
    <property type="evidence" value="ECO:0007669"/>
    <property type="project" value="UniProtKB-SubCell"/>
</dbReference>
<keyword evidence="5" id="KW-0597">Phosphoprotein</keyword>
<dbReference type="CDD" id="cd13785">
    <property type="entry name" value="CARD_BinCARD_like"/>
    <property type="match status" value="1"/>
</dbReference>
<dbReference type="CDD" id="cd00033">
    <property type="entry name" value="CCP"/>
    <property type="match status" value="1"/>
</dbReference>
<reference evidence="29" key="1">
    <citation type="submission" date="2020-03" db="EMBL/GenBank/DDBJ databases">
        <title>Studies in the Genomics of Life Span.</title>
        <authorList>
            <person name="Glass D."/>
        </authorList>
    </citation>
    <scope>NUCLEOTIDE SEQUENCE</scope>
    <source>
        <strain evidence="29">SUZIE</strain>
        <tissue evidence="29">Muscle</tissue>
    </source>
</reference>
<evidence type="ECO:0000313" key="30">
    <source>
        <dbReference type="Proteomes" id="UP001166674"/>
    </source>
</evidence>
<evidence type="ECO:0000256" key="14">
    <source>
        <dbReference type="ARBA" id="ARBA00023128"/>
    </source>
</evidence>
<dbReference type="PROSITE" id="PS50923">
    <property type="entry name" value="SUSHI"/>
    <property type="match status" value="1"/>
</dbReference>
<keyword evidence="12" id="KW-0862">Zinc</keyword>
<evidence type="ECO:0000259" key="25">
    <source>
        <dbReference type="PROSITE" id="PS50003"/>
    </source>
</evidence>
<keyword evidence="9" id="KW-0677">Repeat</keyword>
<dbReference type="CDD" id="cd00160">
    <property type="entry name" value="RhoGEF"/>
    <property type="match status" value="1"/>
</dbReference>
<dbReference type="InterPro" id="IPR000306">
    <property type="entry name" value="Znf_FYVE"/>
</dbReference>
<feature type="region of interest" description="Disordered" evidence="23">
    <location>
        <begin position="498"/>
        <end position="539"/>
    </location>
</feature>
<comment type="subcellular location">
    <subcellularLocation>
        <location evidence="1">Cytoplasm</location>
        <location evidence="1">Cytoskeleton</location>
    </subcellularLocation>
    <subcellularLocation>
        <location evidence="3">Endoplasmic reticulum membrane</location>
        <topology evidence="3">Single-pass membrane protein</topology>
    </subcellularLocation>
    <subcellularLocation>
        <location evidence="2">Mitochondrion membrane</location>
        <topology evidence="2">Single-pass membrane protein</topology>
    </subcellularLocation>
</comment>
<dbReference type="PROSITE" id="PS50010">
    <property type="entry name" value="DH_2"/>
    <property type="match status" value="1"/>
</dbReference>
<dbReference type="InterPro" id="IPR011993">
    <property type="entry name" value="PH-like_dom_sf"/>
</dbReference>
<name>A0AA41NHJ0_SCICA</name>
<feature type="domain" description="DH" evidence="26">
    <location>
        <begin position="153"/>
        <end position="337"/>
    </location>
</feature>
<keyword evidence="8" id="KW-0479">Metal-binding</keyword>
<dbReference type="GO" id="GO:0005789">
    <property type="term" value="C:endoplasmic reticulum membrane"/>
    <property type="evidence" value="ECO:0007669"/>
    <property type="project" value="UniProtKB-SubCell"/>
</dbReference>
<feature type="domain" description="FYVE-type" evidence="27">
    <location>
        <begin position="540"/>
        <end position="596"/>
    </location>
</feature>
<keyword evidence="11" id="KW-0256">Endoplasmic reticulum</keyword>
<accession>A0AA41NHJ0</accession>
<evidence type="ECO:0000256" key="11">
    <source>
        <dbReference type="ARBA" id="ARBA00022824"/>
    </source>
</evidence>
<dbReference type="InterPro" id="IPR011029">
    <property type="entry name" value="DEATH-like_dom_sf"/>
</dbReference>
<evidence type="ECO:0000256" key="23">
    <source>
        <dbReference type="SAM" id="MobiDB-lite"/>
    </source>
</evidence>
<evidence type="ECO:0000256" key="19">
    <source>
        <dbReference type="ARBA" id="ARBA00067938"/>
    </source>
</evidence>
<proteinExistence type="predicted"/>
<dbReference type="SUPFAM" id="SSF57903">
    <property type="entry name" value="FYVE/PHD zinc finger"/>
    <property type="match status" value="1"/>
</dbReference>
<dbReference type="InterPro" id="IPR011011">
    <property type="entry name" value="Znf_FYVE_PHD"/>
</dbReference>
<evidence type="ECO:0000256" key="5">
    <source>
        <dbReference type="ARBA" id="ARBA00022553"/>
    </source>
</evidence>
<evidence type="ECO:0000256" key="13">
    <source>
        <dbReference type="ARBA" id="ARBA00022989"/>
    </source>
</evidence>
<feature type="domain" description="Sushi" evidence="28">
    <location>
        <begin position="732"/>
        <end position="795"/>
    </location>
</feature>
<dbReference type="Pfam" id="PF00621">
    <property type="entry name" value="RhoGEF"/>
    <property type="match status" value="1"/>
</dbReference>
<dbReference type="AlphaFoldDB" id="A0AA41NHJ0"/>
<evidence type="ECO:0000256" key="21">
    <source>
        <dbReference type="PROSITE-ProRule" id="PRU00091"/>
    </source>
</evidence>
<evidence type="ECO:0000259" key="28">
    <source>
        <dbReference type="PROSITE" id="PS50923"/>
    </source>
</evidence>
<dbReference type="InterPro" id="IPR035899">
    <property type="entry name" value="DBL_dom_sf"/>
</dbReference>
<dbReference type="GO" id="GO:0005856">
    <property type="term" value="C:cytoskeleton"/>
    <property type="evidence" value="ECO:0007669"/>
    <property type="project" value="UniProtKB-SubCell"/>
</dbReference>